<dbReference type="EMBL" id="MCGE01000052">
    <property type="protein sequence ID" value="ORZ04268.1"/>
    <property type="molecule type" value="Genomic_DNA"/>
</dbReference>
<sequence length="509" mass="58188">MTSIPSNAIPTMFQQRSTAPLSPQVDHYRFTTALFNNTANTNEQIRIQASLSRRFKLILRYLTREAIQQLQLTCRAMDNLVRDHVWHRPSFHKDPTYDALVKFQRFLSILPHMRQVTRQTIRELSLTPMEESLYERVPKDFFTTLITYTTGLVSLNLSRATFFSAASLPHTGVAWRWDHLTSLNLSHVEHMSDPLLVQLAVSLPQLCLIRLDGTQVNHGVGQLAHHCDRLSSLSLKGTPLTDEALVALAKFRTIHVTELDISECRHISAAGLDVVARYCVHLSWLGLAHTPISLATLRTLDHRFWKYLDIAYCDQLHQDITTIPHQQQQQQQQCRYDDDILAQQTTTTKSHKSLYELIICAPQLQHLSLSMPVLQHLLAVHRRQPVNNVLVNVDVGDSPAHYLPRSPSRVDRLVIHNLPEHTPLSMLDDLAALFPKVKHLKLVRDYYQTDYLHLSFSPGDNQGNQGNKNDHGADITEETIKSYRPMASTSLISIVMEQRRDLLEGPSMW</sequence>
<reference evidence="2 3" key="1">
    <citation type="submission" date="2016-07" db="EMBL/GenBank/DDBJ databases">
        <title>Pervasive Adenine N6-methylation of Active Genes in Fungi.</title>
        <authorList>
            <consortium name="DOE Joint Genome Institute"/>
            <person name="Mondo S.J."/>
            <person name="Dannebaum R.O."/>
            <person name="Kuo R.C."/>
            <person name="Labutti K."/>
            <person name="Haridas S."/>
            <person name="Kuo A."/>
            <person name="Salamov A."/>
            <person name="Ahrendt S.R."/>
            <person name="Lipzen A."/>
            <person name="Sullivan W."/>
            <person name="Andreopoulos W.B."/>
            <person name="Clum A."/>
            <person name="Lindquist E."/>
            <person name="Daum C."/>
            <person name="Ramamoorthy G.K."/>
            <person name="Gryganskyi A."/>
            <person name="Culley D."/>
            <person name="Magnuson J.K."/>
            <person name="James T.Y."/>
            <person name="O'Malley M.A."/>
            <person name="Stajich J.E."/>
            <person name="Spatafora J.W."/>
            <person name="Visel A."/>
            <person name="Grigoriev I.V."/>
        </authorList>
    </citation>
    <scope>NUCLEOTIDE SEQUENCE [LARGE SCALE GENOMIC DNA]</scope>
    <source>
        <strain evidence="2 3">NRRL 1336</strain>
    </source>
</reference>
<dbReference type="SMART" id="SM00367">
    <property type="entry name" value="LRR_CC"/>
    <property type="match status" value="3"/>
</dbReference>
<evidence type="ECO:0000256" key="1">
    <source>
        <dbReference type="SAM" id="MobiDB-lite"/>
    </source>
</evidence>
<proteinExistence type="predicted"/>
<protein>
    <recommendedName>
        <fullName evidence="4">F-box domain-containing protein</fullName>
    </recommendedName>
</protein>
<dbReference type="STRING" id="90262.A0A1X2HXA0"/>
<dbReference type="PANTHER" id="PTHR13318:SF190">
    <property type="entry name" value="PARTNER OF PAIRED, ISOFORM B"/>
    <property type="match status" value="1"/>
</dbReference>
<comment type="caution">
    <text evidence="2">The sequence shown here is derived from an EMBL/GenBank/DDBJ whole genome shotgun (WGS) entry which is preliminary data.</text>
</comment>
<feature type="region of interest" description="Disordered" evidence="1">
    <location>
        <begin position="1"/>
        <end position="20"/>
    </location>
</feature>
<dbReference type="Gene3D" id="3.80.10.10">
    <property type="entry name" value="Ribonuclease Inhibitor"/>
    <property type="match status" value="1"/>
</dbReference>
<dbReference type="PANTHER" id="PTHR13318">
    <property type="entry name" value="PARTNER OF PAIRED, ISOFORM B-RELATED"/>
    <property type="match status" value="1"/>
</dbReference>
<evidence type="ECO:0000313" key="2">
    <source>
        <dbReference type="EMBL" id="ORZ04268.1"/>
    </source>
</evidence>
<dbReference type="AlphaFoldDB" id="A0A1X2HXA0"/>
<dbReference type="GO" id="GO:0031146">
    <property type="term" value="P:SCF-dependent proteasomal ubiquitin-dependent protein catabolic process"/>
    <property type="evidence" value="ECO:0007669"/>
    <property type="project" value="TreeGrafter"/>
</dbReference>
<dbReference type="GO" id="GO:0019005">
    <property type="term" value="C:SCF ubiquitin ligase complex"/>
    <property type="evidence" value="ECO:0007669"/>
    <property type="project" value="TreeGrafter"/>
</dbReference>
<gene>
    <name evidence="2" type="ORF">BCR42DRAFT_429369</name>
</gene>
<dbReference type="InterPro" id="IPR032675">
    <property type="entry name" value="LRR_dom_sf"/>
</dbReference>
<dbReference type="Proteomes" id="UP000193560">
    <property type="component" value="Unassembled WGS sequence"/>
</dbReference>
<keyword evidence="3" id="KW-1185">Reference proteome</keyword>
<dbReference type="SUPFAM" id="SSF52047">
    <property type="entry name" value="RNI-like"/>
    <property type="match status" value="1"/>
</dbReference>
<evidence type="ECO:0000313" key="3">
    <source>
        <dbReference type="Proteomes" id="UP000193560"/>
    </source>
</evidence>
<organism evidence="2 3">
    <name type="scientific">Absidia repens</name>
    <dbReference type="NCBI Taxonomy" id="90262"/>
    <lineage>
        <taxon>Eukaryota</taxon>
        <taxon>Fungi</taxon>
        <taxon>Fungi incertae sedis</taxon>
        <taxon>Mucoromycota</taxon>
        <taxon>Mucoromycotina</taxon>
        <taxon>Mucoromycetes</taxon>
        <taxon>Mucorales</taxon>
        <taxon>Cunninghamellaceae</taxon>
        <taxon>Absidia</taxon>
    </lineage>
</organism>
<dbReference type="InterPro" id="IPR006553">
    <property type="entry name" value="Leu-rich_rpt_Cys-con_subtyp"/>
</dbReference>
<evidence type="ECO:0008006" key="4">
    <source>
        <dbReference type="Google" id="ProtNLM"/>
    </source>
</evidence>
<dbReference type="OrthoDB" id="10257471at2759"/>
<name>A0A1X2HXA0_9FUNG</name>
<accession>A0A1X2HXA0</accession>